<organism evidence="2">
    <name type="scientific">Vitis vinifera</name>
    <name type="common">Grape</name>
    <dbReference type="NCBI Taxonomy" id="29760"/>
    <lineage>
        <taxon>Eukaryota</taxon>
        <taxon>Viridiplantae</taxon>
        <taxon>Streptophyta</taxon>
        <taxon>Embryophyta</taxon>
        <taxon>Tracheophyta</taxon>
        <taxon>Spermatophyta</taxon>
        <taxon>Magnoliopsida</taxon>
        <taxon>eudicotyledons</taxon>
        <taxon>Gunneridae</taxon>
        <taxon>Pentapetalae</taxon>
        <taxon>rosids</taxon>
        <taxon>Vitales</taxon>
        <taxon>Vitaceae</taxon>
        <taxon>Viteae</taxon>
        <taxon>Vitis</taxon>
    </lineage>
</organism>
<name>A5C337_VITVI</name>
<dbReference type="InterPro" id="IPR013083">
    <property type="entry name" value="Znf_RING/FYVE/PHD"/>
</dbReference>
<proteinExistence type="predicted"/>
<accession>A5C337</accession>
<dbReference type="Gene3D" id="3.30.40.10">
    <property type="entry name" value="Zinc/RING finger domain, C3HC4 (zinc finger)"/>
    <property type="match status" value="1"/>
</dbReference>
<evidence type="ECO:0000256" key="1">
    <source>
        <dbReference type="SAM" id="MobiDB-lite"/>
    </source>
</evidence>
<dbReference type="PANTHER" id="PTHR46265:SF2">
    <property type="entry name" value="RHO GTPASE-ACTIVATING PROTEIN 7"/>
    <property type="match status" value="1"/>
</dbReference>
<reference evidence="2" key="1">
    <citation type="journal article" date="2007" name="PLoS ONE">
        <title>The first genome sequence of an elite grapevine cultivar (Pinot noir Vitis vinifera L.): coping with a highly heterozygous genome.</title>
        <authorList>
            <person name="Velasco R."/>
            <person name="Zharkikh A."/>
            <person name="Troggio M."/>
            <person name="Cartwright D.A."/>
            <person name="Cestaro A."/>
            <person name="Pruss D."/>
            <person name="Pindo M."/>
            <person name="FitzGerald L.M."/>
            <person name="Vezzulli S."/>
            <person name="Reid J."/>
            <person name="Malacarne G."/>
            <person name="Iliev D."/>
            <person name="Coppola G."/>
            <person name="Wardell B."/>
            <person name="Micheletti D."/>
            <person name="Macalma T."/>
            <person name="Facci M."/>
            <person name="Mitchell J.T."/>
            <person name="Perazzolli M."/>
            <person name="Eldredge G."/>
            <person name="Gatto P."/>
            <person name="Oyzerski R."/>
            <person name="Moretto M."/>
            <person name="Gutin N."/>
            <person name="Stefanini M."/>
            <person name="Chen Y."/>
            <person name="Segala C."/>
            <person name="Davenport C."/>
            <person name="Dematte L."/>
            <person name="Mraz A."/>
            <person name="Battilana J."/>
            <person name="Stormo K."/>
            <person name="Costa F."/>
            <person name="Tao Q."/>
            <person name="Si-Ammour A."/>
            <person name="Harkins T."/>
            <person name="Lackey A."/>
            <person name="Perbost C."/>
            <person name="Taillon B."/>
            <person name="Stella A."/>
            <person name="Solovyev V."/>
            <person name="Fawcett J.A."/>
            <person name="Sterck L."/>
            <person name="Vandepoele K."/>
            <person name="Grando S.M."/>
            <person name="Toppo S."/>
            <person name="Moser C."/>
            <person name="Lanchbury J."/>
            <person name="Bogden R."/>
            <person name="Skolnick M."/>
            <person name="Sgaramella V."/>
            <person name="Bhatnagar S.K."/>
            <person name="Fontana P."/>
            <person name="Gutin A."/>
            <person name="Van de Peer Y."/>
            <person name="Salamini F."/>
            <person name="Viola R."/>
        </authorList>
    </citation>
    <scope>NUCLEOTIDE SEQUENCE</scope>
</reference>
<dbReference type="EMBL" id="AM480430">
    <property type="protein sequence ID" value="CAN75254.1"/>
    <property type="molecule type" value="Genomic_DNA"/>
</dbReference>
<feature type="region of interest" description="Disordered" evidence="1">
    <location>
        <begin position="326"/>
        <end position="353"/>
    </location>
</feature>
<evidence type="ECO:0000313" key="2">
    <source>
        <dbReference type="EMBL" id="CAN75254.1"/>
    </source>
</evidence>
<dbReference type="InterPro" id="IPR052799">
    <property type="entry name" value="Rho_GAP_Regulators"/>
</dbReference>
<protein>
    <submittedName>
        <fullName evidence="2">Uncharacterized protein</fullName>
    </submittedName>
</protein>
<dbReference type="AlphaFoldDB" id="A5C337"/>
<dbReference type="PANTHER" id="PTHR46265">
    <property type="entry name" value="RHO GTPASE-ACTIVATING PROTEIN 7"/>
    <property type="match status" value="1"/>
</dbReference>
<dbReference type="ExpressionAtlas" id="A5C337">
    <property type="expression patterns" value="baseline and differential"/>
</dbReference>
<feature type="region of interest" description="Disordered" evidence="1">
    <location>
        <begin position="228"/>
        <end position="270"/>
    </location>
</feature>
<sequence>MADEFCTCLSQNHEDLCLLSPSELGVKLEKKNRGGGLEAGTSGERCIQLRIVHVKVPSIILICLNTYCLNPPIVRIPEGKWYCPFGVAGISMIDVSEYTHVICAAASSVQLLVAAHVVNDAQAIIIALMEEYENVLNGDNLHRYFISTDSWIENSGNEDSADDENIDMHEQKSSSLGTKITKEIDIGLEIGHSKALLKSEDNHWNGSVNFQSFLPFIEDGDQLLDSNSNLDEGSCSGVDNSRRSLQEEQEDDEARCLLGSHTRKSRNTGSIRKSLAHCPFAFTHATKLQNPFDRGNTGKEDLKRGNSGWYKDVSLRIVESHIPEMSRQVGLRQSVKGKHPSSDHRRPKSSSFNSPMLKSVCEMVVTLAASTMLKMLQCSYPFYSDPELRKMMQNPEFHCLLTPPMKTRMLTTMSNEKLKCSGKWP</sequence>
<gene>
    <name evidence="2" type="ORF">VITISV_017465</name>
</gene>